<dbReference type="Proteomes" id="UP001497535">
    <property type="component" value="Unassembled WGS sequence"/>
</dbReference>
<evidence type="ECO:0000313" key="1">
    <source>
        <dbReference type="EMBL" id="CAK5107903.1"/>
    </source>
</evidence>
<accession>A0ACB1AY95</accession>
<dbReference type="EMBL" id="CAVMJV010000127">
    <property type="protein sequence ID" value="CAK5107903.1"/>
    <property type="molecule type" value="Genomic_DNA"/>
</dbReference>
<sequence length="1432" mass="161067">MFRCIVKLEQLPLLLASQLGVFPSEVDRRLVHLLCDCIFPYSFGEGVNGRVSVPAVLILVLHHSADNSLHTLIIERLAYRLPDLYSDLLTVIASGTSESRIAAVNLLFHYWPLLYPGIMLRRTVQYRVQAWSSPQCQNTQCVEKGPRHAGCNSSNRIAKGTCFDEDCIRSNGHVPLRLCEVILLKDKFKNFFLALSKECFNALHPVENIRAYEHNRHSGHGSVWGSPYERVMVEAIVKLLRETSSKLTELSADGESAKRPKWLRQLEGGRELGREIDPLSDERRMLSRFGIWLMVAHCPPVPEATPSSVGYLLGALFQWFSTTALLPNDAMGQTLEQLKADFGCDWLNQALSNHYEVFINELLPQQLEPLYGNIEDTIWDERFVRKEIMRDGLSKLLALAPYDIISITTWSRVMPHWLHSLNNDLVSEEDLLELKVPISKLFEPDLCALSFEPQRLYEFLAIRLQSNSYEEILKALDWLHLLSRIDIRISLELLLEMFSISLRQIPLPTSGELLIQQKQPQHRDNESKPVDGVNSGLASPESRENKIMEEEEPESAENSQQTLEGPMAAQLVMTDILAQQIKLAGGASAMTSASLLEHLFSLIAALLEYQPEERFIENGWPHTCRDPEGDQFADCLRCQQALFLYQVLLQVLEQFCPKEESRLDALNYGDETARDFADWLSEASSSVHQQQPQGVVTDGNSPRPSPSPRALSSSPAGHTFFGSPITQKRQQQQPVQKTSTPLIKARQEVSTPSAEMVGALPTDDVDSASEQVAAFSFAEQSPLGVACISATVIGGLLQQQEAALTEKNASEAVDGEGKIKIGKTEQKEEQRIFWETSVGRFRFSLEQLPAQLRLTYVLLKNIEREPDPDVQFFLLSMLKYLFLHRECLLNARKEQGSLKNSNTLKNNLTEHRGFLVWIQENLLIPRLWSLLRSDYSHVGQMATPLLLHAITLPLGDDVFWESVNAEFTSSEWERRLKAVDRVLVLAHFVPPAAVRSNRTLLTSLSCAFSHLIVSVHDPNPAVAQKALLLLEALPRSSLTLICHCLEAQFDSCILDRPLIIARIHLLSVLLPEENLLSWDFFIQRFETLSLEAHLKAQQNAGADASMHFLQDLLHSDPMSDVYQRKVTRARQSLNEADNVRSIVRSLREHSLRHQLNPGVRGDQVDLAHPLVQSTVSASSLSPRAIGSDSRYGRMREFTDEESNLCLLLNRVVDMQNPERHTVSLVVSLFVHFLASKRCGPADNAKKLSVLLRHFNTLLGYSNSEKCFTIPPARLRRAAVCNAFLHGLPGVLDSNLLIGNQLLSIVLQLLLYLPSPQKFASDAPSADYSLRLLSTQQRHNWLHSIIIILYKYRCDAAPTNDAIRKQMLIVVQTLEQQCHRCPPTSQNQEQQPPVAIAPENKERRSATCLLEAPGPDGQWSSSTEDSELGNDSG</sequence>
<keyword evidence="2" id="KW-1185">Reference proteome</keyword>
<protein>
    <submittedName>
        <fullName evidence="1">Uncharacterized protein</fullName>
    </submittedName>
</protein>
<gene>
    <name evidence="1" type="ORF">MENTE1834_LOCUS43818</name>
</gene>
<comment type="caution">
    <text evidence="1">The sequence shown here is derived from an EMBL/GenBank/DDBJ whole genome shotgun (WGS) entry which is preliminary data.</text>
</comment>
<name>A0ACB1AY95_MELEN</name>
<organism evidence="1 2">
    <name type="scientific">Meloidogyne enterolobii</name>
    <name type="common">Root-knot nematode worm</name>
    <name type="synonym">Meloidogyne mayaguensis</name>
    <dbReference type="NCBI Taxonomy" id="390850"/>
    <lineage>
        <taxon>Eukaryota</taxon>
        <taxon>Metazoa</taxon>
        <taxon>Ecdysozoa</taxon>
        <taxon>Nematoda</taxon>
        <taxon>Chromadorea</taxon>
        <taxon>Rhabditida</taxon>
        <taxon>Tylenchina</taxon>
        <taxon>Tylenchomorpha</taxon>
        <taxon>Tylenchoidea</taxon>
        <taxon>Meloidogynidae</taxon>
        <taxon>Meloidogyninae</taxon>
        <taxon>Meloidogyne</taxon>
    </lineage>
</organism>
<evidence type="ECO:0000313" key="2">
    <source>
        <dbReference type="Proteomes" id="UP001497535"/>
    </source>
</evidence>
<proteinExistence type="predicted"/>
<reference evidence="1" key="1">
    <citation type="submission" date="2023-11" db="EMBL/GenBank/DDBJ databases">
        <authorList>
            <person name="Poullet M."/>
        </authorList>
    </citation>
    <scope>NUCLEOTIDE SEQUENCE</scope>
    <source>
        <strain evidence="1">E1834</strain>
    </source>
</reference>